<organism evidence="1 2">
    <name type="scientific">Paraburkholderia phytofirmans OLGA172</name>
    <dbReference type="NCBI Taxonomy" id="1417228"/>
    <lineage>
        <taxon>Bacteria</taxon>
        <taxon>Pseudomonadati</taxon>
        <taxon>Pseudomonadota</taxon>
        <taxon>Betaproteobacteria</taxon>
        <taxon>Burkholderiales</taxon>
        <taxon>Burkholderiaceae</taxon>
        <taxon>Paraburkholderia</taxon>
    </lineage>
</organism>
<evidence type="ECO:0000313" key="1">
    <source>
        <dbReference type="EMBL" id="ANB75404.1"/>
    </source>
</evidence>
<keyword evidence="2" id="KW-1185">Reference proteome</keyword>
<gene>
    <name evidence="1" type="ORF">AYM40_23815</name>
</gene>
<reference evidence="1 2" key="1">
    <citation type="journal article" date="2016" name="Gene">
        <title>PacBio SMRT assembly of a complex multi-replicon genome reveals chlorocatechol degradative operon in a region of genome plasticity.</title>
        <authorList>
            <person name="Ricker N."/>
            <person name="Shen S.Y."/>
            <person name="Goordial J."/>
            <person name="Jin S."/>
            <person name="Fulthorpe R.R."/>
        </authorList>
    </citation>
    <scope>NUCLEOTIDE SEQUENCE [LARGE SCALE GENOMIC DNA]</scope>
    <source>
        <strain evidence="1 2">OLGA172</strain>
    </source>
</reference>
<dbReference type="Gene3D" id="3.30.360.10">
    <property type="entry name" value="Dihydrodipicolinate Reductase, domain 2"/>
    <property type="match status" value="1"/>
</dbReference>
<dbReference type="KEGG" id="buz:AYM40_23815"/>
<dbReference type="Proteomes" id="UP000076852">
    <property type="component" value="Chromosome 2"/>
</dbReference>
<name>A0A160FRL6_9BURK</name>
<sequence length="60" mass="6569">MLVGHHRAHSPIMARAKQPIEEGRLGKLVAVTGSAVFFKPDQYFSDAPWRRNPDGGPGGR</sequence>
<dbReference type="AlphaFoldDB" id="A0A160FRL6"/>
<protein>
    <submittedName>
        <fullName evidence="1">Uncharacterized protein</fullName>
    </submittedName>
</protein>
<evidence type="ECO:0000313" key="2">
    <source>
        <dbReference type="Proteomes" id="UP000076852"/>
    </source>
</evidence>
<proteinExistence type="predicted"/>
<accession>A0A160FRL6</accession>
<dbReference type="SUPFAM" id="SSF55347">
    <property type="entry name" value="Glyceraldehyde-3-phosphate dehydrogenase-like, C-terminal domain"/>
    <property type="match status" value="1"/>
</dbReference>
<dbReference type="STRING" id="1804984.AYM40_23815"/>
<dbReference type="Gene3D" id="3.40.50.720">
    <property type="entry name" value="NAD(P)-binding Rossmann-like Domain"/>
    <property type="match status" value="1"/>
</dbReference>
<dbReference type="EMBL" id="CP014579">
    <property type="protein sequence ID" value="ANB75404.1"/>
    <property type="molecule type" value="Genomic_DNA"/>
</dbReference>